<reference evidence="2 3" key="1">
    <citation type="submission" date="2017-04" db="EMBL/GenBank/DDBJ databases">
        <authorList>
            <person name="Afonso C.L."/>
            <person name="Miller P.J."/>
            <person name="Scott M.A."/>
            <person name="Spackman E."/>
            <person name="Goraichik I."/>
            <person name="Dimitrov K.M."/>
            <person name="Suarez D.L."/>
            <person name="Swayne D.E."/>
        </authorList>
    </citation>
    <scope>NUCLEOTIDE SEQUENCE [LARGE SCALE GENOMIC DNA]</scope>
    <source>
        <strain evidence="2 3">DSM 26133</strain>
    </source>
</reference>
<accession>A0A1W2GGT3</accession>
<protein>
    <submittedName>
        <fullName evidence="2">Uncharacterized protein</fullName>
    </submittedName>
</protein>
<keyword evidence="3" id="KW-1185">Reference proteome</keyword>
<dbReference type="STRING" id="692418.SAMN04488029_2581"/>
<evidence type="ECO:0000256" key="1">
    <source>
        <dbReference type="SAM" id="MobiDB-lite"/>
    </source>
</evidence>
<sequence length="40" mass="4681">MNKKQKLKTQSDTKKPKLTVSNQSDKDIKKMTVVMQLVCW</sequence>
<evidence type="ECO:0000313" key="2">
    <source>
        <dbReference type="EMBL" id="SMD35873.1"/>
    </source>
</evidence>
<name>A0A1W2GGT3_REIFA</name>
<dbReference type="EMBL" id="FWYF01000003">
    <property type="protein sequence ID" value="SMD35873.1"/>
    <property type="molecule type" value="Genomic_DNA"/>
</dbReference>
<proteinExistence type="predicted"/>
<dbReference type="RefSeq" id="WP_262502010.1">
    <property type="nucleotide sequence ID" value="NZ_FWYF01000003.1"/>
</dbReference>
<dbReference type="Proteomes" id="UP000192472">
    <property type="component" value="Unassembled WGS sequence"/>
</dbReference>
<organism evidence="2 3">
    <name type="scientific">Reichenbachiella faecimaris</name>
    <dbReference type="NCBI Taxonomy" id="692418"/>
    <lineage>
        <taxon>Bacteria</taxon>
        <taxon>Pseudomonadati</taxon>
        <taxon>Bacteroidota</taxon>
        <taxon>Cytophagia</taxon>
        <taxon>Cytophagales</taxon>
        <taxon>Reichenbachiellaceae</taxon>
        <taxon>Reichenbachiella</taxon>
    </lineage>
</organism>
<dbReference type="AlphaFoldDB" id="A0A1W2GGT3"/>
<evidence type="ECO:0000313" key="3">
    <source>
        <dbReference type="Proteomes" id="UP000192472"/>
    </source>
</evidence>
<gene>
    <name evidence="2" type="ORF">SAMN04488029_2581</name>
</gene>
<feature type="region of interest" description="Disordered" evidence="1">
    <location>
        <begin position="1"/>
        <end position="24"/>
    </location>
</feature>